<dbReference type="CDD" id="cd04301">
    <property type="entry name" value="NAT_SF"/>
    <property type="match status" value="1"/>
</dbReference>
<comment type="caution">
    <text evidence="2">The sequence shown here is derived from an EMBL/GenBank/DDBJ whole genome shotgun (WGS) entry which is preliminary data.</text>
</comment>
<name>A0A934JAW0_9BACL</name>
<proteinExistence type="predicted"/>
<dbReference type="Proteomes" id="UP000640274">
    <property type="component" value="Unassembled WGS sequence"/>
</dbReference>
<dbReference type="Gene3D" id="3.40.630.30">
    <property type="match status" value="1"/>
</dbReference>
<dbReference type="InterPro" id="IPR016181">
    <property type="entry name" value="Acyl_CoA_acyltransferase"/>
</dbReference>
<protein>
    <submittedName>
        <fullName evidence="2">GNAT family N-acetyltransferase</fullName>
    </submittedName>
</protein>
<dbReference type="AlphaFoldDB" id="A0A934JAW0"/>
<evidence type="ECO:0000313" key="3">
    <source>
        <dbReference type="Proteomes" id="UP000640274"/>
    </source>
</evidence>
<dbReference type="Pfam" id="PF00583">
    <property type="entry name" value="Acetyltransf_1"/>
    <property type="match status" value="1"/>
</dbReference>
<reference evidence="2" key="1">
    <citation type="submission" date="2020-12" db="EMBL/GenBank/DDBJ databases">
        <authorList>
            <person name="Huq M.A."/>
        </authorList>
    </citation>
    <scope>NUCLEOTIDE SEQUENCE</scope>
    <source>
        <strain evidence="2">MAHUQ-46</strain>
    </source>
</reference>
<dbReference type="PROSITE" id="PS51186">
    <property type="entry name" value="GNAT"/>
    <property type="match status" value="1"/>
</dbReference>
<dbReference type="EMBL" id="JAELUP010000103">
    <property type="protein sequence ID" value="MBJ6363667.1"/>
    <property type="molecule type" value="Genomic_DNA"/>
</dbReference>
<sequence>MYVFLEQKPLQIVIRNYTEQDFEQMIAIQQESFPPPYPSDLWWKHEQLKQHVSLFPQGALCAVADGKLVGSMTALRVGSDQLQGSHTWEAIADQGYIRNHDPSGDTLYVVDLCVVPAFRKAGIGKWLMQSMYEVVVHLQCDRLLGCGRMPGYHRHAHEASAQEYLDNVVSGIWEDPVVSFLLRCGRTPVGVAENYLDDEESGHYGALMQWVNPFITIDREEE</sequence>
<gene>
    <name evidence="2" type="ORF">JFN88_20870</name>
</gene>
<evidence type="ECO:0000313" key="2">
    <source>
        <dbReference type="EMBL" id="MBJ6363667.1"/>
    </source>
</evidence>
<dbReference type="InterPro" id="IPR000182">
    <property type="entry name" value="GNAT_dom"/>
</dbReference>
<accession>A0A934JAW0</accession>
<dbReference type="SUPFAM" id="SSF55729">
    <property type="entry name" value="Acyl-CoA N-acyltransferases (Nat)"/>
    <property type="match status" value="1"/>
</dbReference>
<organism evidence="2 3">
    <name type="scientific">Paenibacillus roseus</name>
    <dbReference type="NCBI Taxonomy" id="2798579"/>
    <lineage>
        <taxon>Bacteria</taxon>
        <taxon>Bacillati</taxon>
        <taxon>Bacillota</taxon>
        <taxon>Bacilli</taxon>
        <taxon>Bacillales</taxon>
        <taxon>Paenibacillaceae</taxon>
        <taxon>Paenibacillus</taxon>
    </lineage>
</organism>
<feature type="domain" description="N-acetyltransferase" evidence="1">
    <location>
        <begin position="12"/>
        <end position="213"/>
    </location>
</feature>
<dbReference type="GO" id="GO:0016747">
    <property type="term" value="F:acyltransferase activity, transferring groups other than amino-acyl groups"/>
    <property type="evidence" value="ECO:0007669"/>
    <property type="project" value="InterPro"/>
</dbReference>
<evidence type="ECO:0000259" key="1">
    <source>
        <dbReference type="PROSITE" id="PS51186"/>
    </source>
</evidence>
<keyword evidence="3" id="KW-1185">Reference proteome</keyword>